<feature type="transmembrane region" description="Helical" evidence="2">
    <location>
        <begin position="123"/>
        <end position="142"/>
    </location>
</feature>
<feature type="transmembrane region" description="Helical" evidence="2">
    <location>
        <begin position="193"/>
        <end position="212"/>
    </location>
</feature>
<gene>
    <name evidence="3" type="ORF">KC909_03870</name>
</gene>
<feature type="transmembrane region" description="Helical" evidence="2">
    <location>
        <begin position="93"/>
        <end position="111"/>
    </location>
</feature>
<evidence type="ECO:0000313" key="3">
    <source>
        <dbReference type="EMBL" id="MCA9383478.1"/>
    </source>
</evidence>
<accession>A0A955L6D1</accession>
<feature type="transmembrane region" description="Helical" evidence="2">
    <location>
        <begin position="162"/>
        <end position="181"/>
    </location>
</feature>
<feature type="transmembrane region" description="Helical" evidence="2">
    <location>
        <begin position="62"/>
        <end position="81"/>
    </location>
</feature>
<organism evidence="3 4">
    <name type="scientific">Candidatus Dojkabacteria bacterium</name>
    <dbReference type="NCBI Taxonomy" id="2099670"/>
    <lineage>
        <taxon>Bacteria</taxon>
        <taxon>Candidatus Dojkabacteria</taxon>
    </lineage>
</organism>
<reference evidence="3" key="2">
    <citation type="journal article" date="2021" name="Microbiome">
        <title>Successional dynamics and alternative stable states in a saline activated sludge microbial community over 9 years.</title>
        <authorList>
            <person name="Wang Y."/>
            <person name="Ye J."/>
            <person name="Ju F."/>
            <person name="Liu L."/>
            <person name="Boyd J.A."/>
            <person name="Deng Y."/>
            <person name="Parks D.H."/>
            <person name="Jiang X."/>
            <person name="Yin X."/>
            <person name="Woodcroft B.J."/>
            <person name="Tyson G.W."/>
            <person name="Hugenholtz P."/>
            <person name="Polz M.F."/>
            <person name="Zhang T."/>
        </authorList>
    </citation>
    <scope>NUCLEOTIDE SEQUENCE</scope>
    <source>
        <strain evidence="3">HKST-UBA14</strain>
    </source>
</reference>
<dbReference type="PANTHER" id="PTHR36838">
    <property type="entry name" value="AUXIN EFFLUX CARRIER FAMILY PROTEIN"/>
    <property type="match status" value="1"/>
</dbReference>
<sequence>MLEVIKQIFPLFSVIILTYLLKYFKVIDKQKLSPSVTQIAFDIVMPVLLFEVFSAAELDFSYLLLPAITIVFSVIAVIFILGFSKLNRIENKLLIFVAFTGLNVAPIYPLVEFNYSTDVFSKFVLMDLGALIILFTLTINIASIGSDVKIKFDIKDALKHIFWNPVMAAIAIGLIVNLLNLKTPDLVLNTTSYISASFGFLVSFIVGLNFELPKEWNIFAKVSLYYLS</sequence>
<dbReference type="EMBL" id="JAGQLK010000075">
    <property type="protein sequence ID" value="MCA9383478.1"/>
    <property type="molecule type" value="Genomic_DNA"/>
</dbReference>
<comment type="caution">
    <text evidence="3">The sequence shown here is derived from an EMBL/GenBank/DDBJ whole genome shotgun (WGS) entry which is preliminary data.</text>
</comment>
<keyword evidence="2" id="KW-1133">Transmembrane helix</keyword>
<keyword evidence="2" id="KW-0472">Membrane</keyword>
<evidence type="ECO:0000313" key="4">
    <source>
        <dbReference type="Proteomes" id="UP000783287"/>
    </source>
</evidence>
<keyword evidence="2" id="KW-0812">Transmembrane</keyword>
<evidence type="ECO:0000256" key="2">
    <source>
        <dbReference type="SAM" id="Phobius"/>
    </source>
</evidence>
<feature type="transmembrane region" description="Helical" evidence="2">
    <location>
        <begin position="6"/>
        <end position="24"/>
    </location>
</feature>
<dbReference type="PANTHER" id="PTHR36838:SF3">
    <property type="entry name" value="TRANSPORTER AUXIN EFFLUX CARRIER EC FAMILY"/>
    <property type="match status" value="1"/>
</dbReference>
<reference evidence="3" key="1">
    <citation type="submission" date="2020-04" db="EMBL/GenBank/DDBJ databases">
        <authorList>
            <person name="Zhang T."/>
        </authorList>
    </citation>
    <scope>NUCLEOTIDE SEQUENCE</scope>
    <source>
        <strain evidence="3">HKST-UBA14</strain>
    </source>
</reference>
<keyword evidence="1" id="KW-0813">Transport</keyword>
<proteinExistence type="predicted"/>
<feature type="non-terminal residue" evidence="3">
    <location>
        <position position="228"/>
    </location>
</feature>
<evidence type="ECO:0000256" key="1">
    <source>
        <dbReference type="ARBA" id="ARBA00022448"/>
    </source>
</evidence>
<protein>
    <recommendedName>
        <fullName evidence="5">AEC family transporter</fullName>
    </recommendedName>
</protein>
<dbReference type="Proteomes" id="UP000783287">
    <property type="component" value="Unassembled WGS sequence"/>
</dbReference>
<dbReference type="AlphaFoldDB" id="A0A955L6D1"/>
<evidence type="ECO:0008006" key="5">
    <source>
        <dbReference type="Google" id="ProtNLM"/>
    </source>
</evidence>
<name>A0A955L6D1_9BACT</name>